<sequence>MDALSTLQAFALTSPIRGRGVPDQRPKRLGSEPVASYPGPMPRAHLLLVAAALSLSASGQDLPDSFELPEGLEVSLWAESPQLFNPTAMDFDERGRLWVTEAVNYRQWSGRNPGMHRDGGDRVVILEDTDGDGQCDSSKVFVQDEDLVAPLGIAVIGHRAYVSCSPNLFVYIDDDGDDVADRRETVLTGFGGYDHDHGLHSVVPHEGRLYTAVGNAGPHVVDGPDGFQLRSGSIYAGGGPTYADNKPGLVSSDGKAWTGGLVISFLPDGSDIQVHAHNFRNIYEVALDRDGEMYVADNDDDGNQACRTTWVMPGGNYGYFSADGTRMWQADRRPGQGTQDAHWHQDDPGVAPMGTINGGGGPTGVAVYESALMGGWIGDCVLNCDAGARVVYAHRKRSSASGIELDPGFLIRAAADASGESGQWFRPSDVCLGPTGDVYVCDWYDPGVGGHAMGDRKAYGRILRVAPKAGATRVALPGDVSGSDAHQRRERAYALRNTPMEGDALEEMLSLVEAYDGEDRWYLETLGLMFEGREEEAYGELIAAFGETPLAWDARFEKLAWRLHPASAVPAFLARAMSPTLSEASRRRAIDALAFAPGRAAADAVVTVATAGPEDLRGYGMWWIENRDGNDWREYAVFAGLSDGDLRDAEMAFDSGLMRKGIVDVEVDLENVDKLWLVVTEGGNGNGYDWAAWIAPRIVMEDGREIALSGHWLSATAGWGSVNVDRDSGGGPLEIGDATFPHGIGAHARSEIAFTVPSGAARLLAQAGPEKNGTDQAGGNGTSVEFQVWVQRPEAPKPLKEWSATVADKSLDTEARLAAAESLASDPRGALLLIQAQERGQLDASLVSPVAAALFRNPDLGVRALASQHFPRAGGVDAPSIAELLELQGDVQRGRELYMDASRAQCITCHAFQLGDTRLGADLGPELTQIAKKLATDALYDAILNPSAGIAFGYDTYVIQTSDGLLYSGFLLADGPTLSLLSTNGDRVTLDADDVVARKKQTISTMPEGAALGLEPQDLADLVAFLSADAAAEPTYGEEIVLFDGTNMDAWTFHLTDDSKGFDDVWSVENGVLQCGGSPAGYLRTRETFTNYRLTLEWRFEPTRGAGNSGVLLRQIGPDKVWPRSIEAQLQSGSAGDFWNIDEFPMQANPRRTEGRHTTRSAPSSEKPLGEWNRYDILVDGPRVELRVNGVLQNAADWCAEVAGHLCLQSEGSYIEFRDVKLRPILR</sequence>
<dbReference type="InterPro" id="IPR011041">
    <property type="entry name" value="Quinoprot_gluc/sorb_DH_b-prop"/>
</dbReference>
<dbReference type="InterPro" id="IPR013222">
    <property type="entry name" value="Glyco_hyd_98_carb-bd"/>
</dbReference>
<evidence type="ECO:0000259" key="6">
    <source>
        <dbReference type="PROSITE" id="PS51007"/>
    </source>
</evidence>
<dbReference type="InterPro" id="IPR055557">
    <property type="entry name" value="DUF7133"/>
</dbReference>
<keyword evidence="3 4" id="KW-0408">Iron</keyword>
<dbReference type="PANTHER" id="PTHR33546">
    <property type="entry name" value="LARGE, MULTIFUNCTIONAL SECRETED PROTEIN-RELATED"/>
    <property type="match status" value="1"/>
</dbReference>
<evidence type="ECO:0000256" key="1">
    <source>
        <dbReference type="ARBA" id="ARBA00022617"/>
    </source>
</evidence>
<keyword evidence="8" id="KW-1185">Reference proteome</keyword>
<evidence type="ECO:0000256" key="2">
    <source>
        <dbReference type="ARBA" id="ARBA00022723"/>
    </source>
</evidence>
<dbReference type="GO" id="GO:0016787">
    <property type="term" value="F:hydrolase activity"/>
    <property type="evidence" value="ECO:0007669"/>
    <property type="project" value="InterPro"/>
</dbReference>
<name>A0A518EPA7_9BACT</name>
<dbReference type="GO" id="GO:0046872">
    <property type="term" value="F:metal ion binding"/>
    <property type="evidence" value="ECO:0007669"/>
    <property type="project" value="UniProtKB-KW"/>
</dbReference>
<feature type="compositionally biased region" description="Basic and acidic residues" evidence="5">
    <location>
        <begin position="20"/>
        <end position="30"/>
    </location>
</feature>
<dbReference type="InterPro" id="IPR011042">
    <property type="entry name" value="6-blade_b-propeller_TolB-like"/>
</dbReference>
<proteinExistence type="predicted"/>
<dbReference type="NCBIfam" id="TIGR02604">
    <property type="entry name" value="Piru_Ver_Nterm"/>
    <property type="match status" value="1"/>
</dbReference>
<evidence type="ECO:0000256" key="3">
    <source>
        <dbReference type="ARBA" id="ARBA00023004"/>
    </source>
</evidence>
<dbReference type="InterPro" id="IPR036909">
    <property type="entry name" value="Cyt_c-like_dom_sf"/>
</dbReference>
<keyword evidence="2 4" id="KW-0479">Metal-binding</keyword>
<dbReference type="Gene3D" id="1.10.760.10">
    <property type="entry name" value="Cytochrome c-like domain"/>
    <property type="match status" value="1"/>
</dbReference>
<dbReference type="Pfam" id="PF23500">
    <property type="entry name" value="DUF7133"/>
    <property type="match status" value="1"/>
</dbReference>
<dbReference type="AlphaFoldDB" id="A0A518EPA7"/>
<dbReference type="InterPro" id="IPR008979">
    <property type="entry name" value="Galactose-bd-like_sf"/>
</dbReference>
<dbReference type="GO" id="GO:0009055">
    <property type="term" value="F:electron transfer activity"/>
    <property type="evidence" value="ECO:0007669"/>
    <property type="project" value="InterPro"/>
</dbReference>
<feature type="region of interest" description="Disordered" evidence="5">
    <location>
        <begin position="15"/>
        <end position="36"/>
    </location>
</feature>
<dbReference type="SUPFAM" id="SSF49785">
    <property type="entry name" value="Galactose-binding domain-like"/>
    <property type="match status" value="2"/>
</dbReference>
<dbReference type="Pfam" id="PF06439">
    <property type="entry name" value="3keto-disac_hyd"/>
    <property type="match status" value="1"/>
</dbReference>
<reference evidence="7 8" key="1">
    <citation type="submission" date="2019-02" db="EMBL/GenBank/DDBJ databases">
        <title>Deep-cultivation of Planctomycetes and their phenomic and genomic characterization uncovers novel biology.</title>
        <authorList>
            <person name="Wiegand S."/>
            <person name="Jogler M."/>
            <person name="Boedeker C."/>
            <person name="Pinto D."/>
            <person name="Vollmers J."/>
            <person name="Rivas-Marin E."/>
            <person name="Kohn T."/>
            <person name="Peeters S.H."/>
            <person name="Heuer A."/>
            <person name="Rast P."/>
            <person name="Oberbeckmann S."/>
            <person name="Bunk B."/>
            <person name="Jeske O."/>
            <person name="Meyerdierks A."/>
            <person name="Storesund J.E."/>
            <person name="Kallscheuer N."/>
            <person name="Luecker S."/>
            <person name="Lage O.M."/>
            <person name="Pohl T."/>
            <person name="Merkel B.J."/>
            <person name="Hornburger P."/>
            <person name="Mueller R.-W."/>
            <person name="Bruemmer F."/>
            <person name="Labrenz M."/>
            <person name="Spormann A.M."/>
            <person name="Op den Camp H."/>
            <person name="Overmann J."/>
            <person name="Amann R."/>
            <person name="Jetten M.S.M."/>
            <person name="Mascher T."/>
            <person name="Medema M.H."/>
            <person name="Devos D.P."/>
            <person name="Kaster A.-K."/>
            <person name="Ovreas L."/>
            <person name="Rohde M."/>
            <person name="Galperin M.Y."/>
            <person name="Jogler C."/>
        </authorList>
    </citation>
    <scope>NUCLEOTIDE SEQUENCE [LARGE SCALE GENOMIC DNA]</scope>
    <source>
        <strain evidence="7 8">Poly30</strain>
    </source>
</reference>
<dbReference type="PANTHER" id="PTHR33546:SF1">
    <property type="entry name" value="LARGE, MULTIFUNCTIONAL SECRETED PROTEIN"/>
    <property type="match status" value="1"/>
</dbReference>
<dbReference type="InterPro" id="IPR038637">
    <property type="entry name" value="NPCBM_sf"/>
</dbReference>
<keyword evidence="1 4" id="KW-0349">Heme</keyword>
<dbReference type="SUPFAM" id="SSF50952">
    <property type="entry name" value="Soluble quinoprotein glucose dehydrogenase"/>
    <property type="match status" value="1"/>
</dbReference>
<dbReference type="Pfam" id="PF08305">
    <property type="entry name" value="NPCBM"/>
    <property type="match status" value="2"/>
</dbReference>
<dbReference type="InterPro" id="IPR013428">
    <property type="entry name" value="Membrane-bound_put_N"/>
</dbReference>
<dbReference type="InterPro" id="IPR010496">
    <property type="entry name" value="AL/BT2_dom"/>
</dbReference>
<evidence type="ECO:0000313" key="8">
    <source>
        <dbReference type="Proteomes" id="UP000320390"/>
    </source>
</evidence>
<evidence type="ECO:0000313" key="7">
    <source>
        <dbReference type="EMBL" id="QDV05923.1"/>
    </source>
</evidence>
<dbReference type="SMART" id="SM00776">
    <property type="entry name" value="NPCBM"/>
    <property type="match status" value="1"/>
</dbReference>
<protein>
    <submittedName>
        <fullName evidence="7">NPCBM/NEW2 domain protein</fullName>
    </submittedName>
</protein>
<dbReference type="EMBL" id="CP036434">
    <property type="protein sequence ID" value="QDV05923.1"/>
    <property type="molecule type" value="Genomic_DNA"/>
</dbReference>
<dbReference type="Gene3D" id="2.120.10.30">
    <property type="entry name" value="TolB, C-terminal domain"/>
    <property type="match status" value="1"/>
</dbReference>
<gene>
    <name evidence="7" type="ORF">Poly30_14260</name>
</gene>
<evidence type="ECO:0000256" key="5">
    <source>
        <dbReference type="SAM" id="MobiDB-lite"/>
    </source>
</evidence>
<organism evidence="7 8">
    <name type="scientific">Saltatorellus ferox</name>
    <dbReference type="NCBI Taxonomy" id="2528018"/>
    <lineage>
        <taxon>Bacteria</taxon>
        <taxon>Pseudomonadati</taxon>
        <taxon>Planctomycetota</taxon>
        <taxon>Planctomycetia</taxon>
        <taxon>Planctomycetia incertae sedis</taxon>
        <taxon>Saltatorellus</taxon>
    </lineage>
</organism>
<accession>A0A518EPA7</accession>
<dbReference type="SUPFAM" id="SSF46626">
    <property type="entry name" value="Cytochrome c"/>
    <property type="match status" value="1"/>
</dbReference>
<dbReference type="InterPro" id="IPR009056">
    <property type="entry name" value="Cyt_c-like_dom"/>
</dbReference>
<dbReference type="Gene3D" id="2.60.120.1060">
    <property type="entry name" value="NPCBM/NEW2 domain"/>
    <property type="match status" value="2"/>
</dbReference>
<dbReference type="PROSITE" id="PS51007">
    <property type="entry name" value="CYTC"/>
    <property type="match status" value="1"/>
</dbReference>
<dbReference type="GO" id="GO:0020037">
    <property type="term" value="F:heme binding"/>
    <property type="evidence" value="ECO:0007669"/>
    <property type="project" value="InterPro"/>
</dbReference>
<dbReference type="InterPro" id="IPR013427">
    <property type="entry name" value="Haem-bd_dom_put"/>
</dbReference>
<dbReference type="Gene3D" id="2.60.120.560">
    <property type="entry name" value="Exo-inulinase, domain 1"/>
    <property type="match status" value="1"/>
</dbReference>
<feature type="domain" description="Cytochrome c" evidence="6">
    <location>
        <begin position="889"/>
        <end position="1030"/>
    </location>
</feature>
<dbReference type="Proteomes" id="UP000320390">
    <property type="component" value="Chromosome"/>
</dbReference>
<dbReference type="NCBIfam" id="TIGR02603">
    <property type="entry name" value="CxxCH_TIGR02603"/>
    <property type="match status" value="1"/>
</dbReference>
<evidence type="ECO:0000256" key="4">
    <source>
        <dbReference type="PROSITE-ProRule" id="PRU00433"/>
    </source>
</evidence>